<dbReference type="PANTHER" id="PTHR16128:SF5">
    <property type="entry name" value="FAD_NAD(P)-BINDING OXIDOREDUCTASE FAMILY PROTEIN"/>
    <property type="match status" value="1"/>
</dbReference>
<dbReference type="PANTHER" id="PTHR16128">
    <property type="entry name" value="FAD/NAD(P)-BINDING OXIDOREDUCTASE FAMILY PROTEIN"/>
    <property type="match status" value="1"/>
</dbReference>
<reference evidence="2 3" key="1">
    <citation type="submission" date="2020-08" db="EMBL/GenBank/DDBJ databases">
        <title>Genome sequence of Diaphorobacter aerolatus KACC 16536T.</title>
        <authorList>
            <person name="Hyun D.-W."/>
            <person name="Bae J.-W."/>
        </authorList>
    </citation>
    <scope>NUCLEOTIDE SEQUENCE [LARGE SCALE GENOMIC DNA]</scope>
    <source>
        <strain evidence="2 3">KACC 16536</strain>
    </source>
</reference>
<name>A0A7H0GL42_9BURK</name>
<dbReference type="PRINTS" id="PR00419">
    <property type="entry name" value="ADXRDTASE"/>
</dbReference>
<dbReference type="EMBL" id="CP060783">
    <property type="protein sequence ID" value="QNP49008.1"/>
    <property type="molecule type" value="Genomic_DNA"/>
</dbReference>
<dbReference type="KEGG" id="daer:H9K75_02210"/>
<feature type="domain" description="Amine oxidase" evidence="1">
    <location>
        <begin position="122"/>
        <end position="358"/>
    </location>
</feature>
<keyword evidence="3" id="KW-1185">Reference proteome</keyword>
<organism evidence="2 3">
    <name type="scientific">Diaphorobacter aerolatus</name>
    <dbReference type="NCBI Taxonomy" id="1288495"/>
    <lineage>
        <taxon>Bacteria</taxon>
        <taxon>Pseudomonadati</taxon>
        <taxon>Pseudomonadota</taxon>
        <taxon>Betaproteobacteria</taxon>
        <taxon>Burkholderiales</taxon>
        <taxon>Comamonadaceae</taxon>
        <taxon>Diaphorobacter</taxon>
    </lineage>
</organism>
<accession>A0A7H0GL42</accession>
<dbReference type="Gene3D" id="3.50.50.60">
    <property type="entry name" value="FAD/NAD(P)-binding domain"/>
    <property type="match status" value="1"/>
</dbReference>
<dbReference type="InterPro" id="IPR036188">
    <property type="entry name" value="FAD/NAD-bd_sf"/>
</dbReference>
<dbReference type="InterPro" id="IPR002937">
    <property type="entry name" value="Amino_oxidase"/>
</dbReference>
<evidence type="ECO:0000313" key="3">
    <source>
        <dbReference type="Proteomes" id="UP000516028"/>
    </source>
</evidence>
<dbReference type="SUPFAM" id="SSF51905">
    <property type="entry name" value="FAD/NAD(P)-binding domain"/>
    <property type="match status" value="1"/>
</dbReference>
<dbReference type="Pfam" id="PF01593">
    <property type="entry name" value="Amino_oxidase"/>
    <property type="match status" value="1"/>
</dbReference>
<sequence length="374" mass="40831">MQAAQSGKSESEHRPYGGIRSKPKRIAVIGAGMAGIACARTLMQAGHDVTVFEKQPEAAGRTSVEHSVCGTYDVGAQYFTVRDSRFQKALDTVPGLCRAWSVNTVRVLDEAGRVVAAAPPPGERHWVATPAMDALVKTWAQPLAEKNRLVTNTTIVAIERDVVSPDQWQLRAQLPDGGSGVHAGFDTVLLAVPAPVAEDIQGEHKALWKEQLAKVETAPCWTLMIGFPQAVRPGLTTLGPQWNAARSTHHRIAWLARESSKPGRSQVERWTVQASPQWSEEHLNDDPARVQAKLLRAFSEVTGIRATPSQIDIRRWRHARTMMPLGQSALWDDVAQLGMCGDWCLGHRLEDAFVSGLELALASIDAAHSNKAFS</sequence>
<dbReference type="Proteomes" id="UP000516028">
    <property type="component" value="Chromosome"/>
</dbReference>
<dbReference type="GO" id="GO:0016491">
    <property type="term" value="F:oxidoreductase activity"/>
    <property type="evidence" value="ECO:0007669"/>
    <property type="project" value="InterPro"/>
</dbReference>
<proteinExistence type="predicted"/>
<dbReference type="AlphaFoldDB" id="A0A7H0GL42"/>
<protein>
    <submittedName>
        <fullName evidence="2">FAD-dependent oxidoreductase</fullName>
    </submittedName>
</protein>
<evidence type="ECO:0000313" key="2">
    <source>
        <dbReference type="EMBL" id="QNP49008.1"/>
    </source>
</evidence>
<dbReference type="Pfam" id="PF13450">
    <property type="entry name" value="NAD_binding_8"/>
    <property type="match status" value="1"/>
</dbReference>
<dbReference type="Gene3D" id="3.90.660.10">
    <property type="match status" value="1"/>
</dbReference>
<gene>
    <name evidence="2" type="ORF">H9K75_02210</name>
</gene>
<evidence type="ECO:0000259" key="1">
    <source>
        <dbReference type="Pfam" id="PF01593"/>
    </source>
</evidence>
<dbReference type="RefSeq" id="WP_187724600.1">
    <property type="nucleotide sequence ID" value="NZ_CP060783.1"/>
</dbReference>